<feature type="region of interest" description="Disordered" evidence="11">
    <location>
        <begin position="613"/>
        <end position="640"/>
    </location>
</feature>
<evidence type="ECO:0000256" key="10">
    <source>
        <dbReference type="SAM" id="Coils"/>
    </source>
</evidence>
<evidence type="ECO:0000256" key="1">
    <source>
        <dbReference type="ARBA" id="ARBA00004409"/>
    </source>
</evidence>
<feature type="coiled-coil region" evidence="10">
    <location>
        <begin position="274"/>
        <end position="336"/>
    </location>
</feature>
<feature type="coiled-coil region" evidence="10">
    <location>
        <begin position="151"/>
        <end position="221"/>
    </location>
</feature>
<organism evidence="15 16">
    <name type="scientific">Besnoitia besnoiti</name>
    <name type="common">Apicomplexan protozoan</name>
    <dbReference type="NCBI Taxonomy" id="94643"/>
    <lineage>
        <taxon>Eukaryota</taxon>
        <taxon>Sar</taxon>
        <taxon>Alveolata</taxon>
        <taxon>Apicomplexa</taxon>
        <taxon>Conoidasida</taxon>
        <taxon>Coccidia</taxon>
        <taxon>Eucoccidiorida</taxon>
        <taxon>Eimeriorina</taxon>
        <taxon>Sarcocystidae</taxon>
        <taxon>Besnoitia</taxon>
    </lineage>
</organism>
<feature type="compositionally biased region" description="Basic and acidic residues" evidence="11">
    <location>
        <begin position="91"/>
        <end position="105"/>
    </location>
</feature>
<feature type="region of interest" description="Disordered" evidence="11">
    <location>
        <begin position="515"/>
        <end position="538"/>
    </location>
</feature>
<protein>
    <recommendedName>
        <fullName evidence="3">Protein CASP</fullName>
    </recommendedName>
</protein>
<dbReference type="GO" id="GO:0006891">
    <property type="term" value="P:intra-Golgi vesicle-mediated transport"/>
    <property type="evidence" value="ECO:0007669"/>
    <property type="project" value="InterPro"/>
</dbReference>
<keyword evidence="9 12" id="KW-0472">Membrane</keyword>
<feature type="coiled-coil region" evidence="10">
    <location>
        <begin position="556"/>
        <end position="605"/>
    </location>
</feature>
<comment type="similarity">
    <text evidence="2">Belongs to the CASP family.</text>
</comment>
<dbReference type="PANTHER" id="PTHR14043:SF2">
    <property type="entry name" value="HOMEOBOX PROTEIN CUT"/>
    <property type="match status" value="1"/>
</dbReference>
<evidence type="ECO:0000256" key="6">
    <source>
        <dbReference type="ARBA" id="ARBA00022989"/>
    </source>
</evidence>
<feature type="region of interest" description="Disordered" evidence="11">
    <location>
        <begin position="1"/>
        <end position="120"/>
    </location>
</feature>
<feature type="compositionally biased region" description="Basic and acidic residues" evidence="11">
    <location>
        <begin position="613"/>
        <end position="623"/>
    </location>
</feature>
<feature type="compositionally biased region" description="Basic and acidic residues" evidence="11">
    <location>
        <begin position="878"/>
        <end position="899"/>
    </location>
</feature>
<keyword evidence="16" id="KW-1185">Reference proteome</keyword>
<dbReference type="GeneID" id="40307790"/>
<keyword evidence="8 10" id="KW-0175">Coiled coil</keyword>
<evidence type="ECO:0000256" key="3">
    <source>
        <dbReference type="ARBA" id="ARBA00018691"/>
    </source>
</evidence>
<feature type="compositionally biased region" description="Basic and acidic residues" evidence="11">
    <location>
        <begin position="791"/>
        <end position="804"/>
    </location>
</feature>
<dbReference type="Proteomes" id="UP000224006">
    <property type="component" value="Unassembled WGS sequence"/>
</dbReference>
<dbReference type="GO" id="GO:0000139">
    <property type="term" value="C:Golgi membrane"/>
    <property type="evidence" value="ECO:0007669"/>
    <property type="project" value="UniProtKB-SubCell"/>
</dbReference>
<feature type="compositionally biased region" description="Acidic residues" evidence="11">
    <location>
        <begin position="624"/>
        <end position="636"/>
    </location>
</feature>
<dbReference type="KEGG" id="bbes:BESB_027380"/>
<keyword evidence="7" id="KW-0333">Golgi apparatus</keyword>
<feature type="domain" description="CASP C-terminal" evidence="13">
    <location>
        <begin position="943"/>
        <end position="990"/>
    </location>
</feature>
<evidence type="ECO:0000256" key="5">
    <source>
        <dbReference type="ARBA" id="ARBA00022692"/>
    </source>
</evidence>
<comment type="subcellular location">
    <subcellularLocation>
        <location evidence="1">Golgi apparatus membrane</location>
        <topology evidence="1">Single-pass type IV membrane protein</topology>
    </subcellularLocation>
</comment>
<dbReference type="AlphaFoldDB" id="A0A2A9M6P1"/>
<feature type="compositionally biased region" description="Basic residues" evidence="11">
    <location>
        <begin position="780"/>
        <end position="790"/>
    </location>
</feature>
<proteinExistence type="inferred from homology"/>
<dbReference type="Pfam" id="PF25398">
    <property type="entry name" value="CUX1_N"/>
    <property type="match status" value="1"/>
</dbReference>
<evidence type="ECO:0000259" key="14">
    <source>
        <dbReference type="Pfam" id="PF25398"/>
    </source>
</evidence>
<dbReference type="EMBL" id="NWUJ01000015">
    <property type="protein sequence ID" value="PFH31303.1"/>
    <property type="molecule type" value="Genomic_DNA"/>
</dbReference>
<feature type="domain" description="Cux N-terminal" evidence="14">
    <location>
        <begin position="155"/>
        <end position="237"/>
    </location>
</feature>
<dbReference type="VEuPathDB" id="ToxoDB:BESB_027380"/>
<dbReference type="PANTHER" id="PTHR14043">
    <property type="entry name" value="CCAAT DISPLACEMENT PROTEIN-RELATED"/>
    <property type="match status" value="1"/>
</dbReference>
<evidence type="ECO:0000256" key="4">
    <source>
        <dbReference type="ARBA" id="ARBA00022448"/>
    </source>
</evidence>
<dbReference type="InterPro" id="IPR012955">
    <property type="entry name" value="CASP_C"/>
</dbReference>
<keyword evidence="4" id="KW-0813">Transport</keyword>
<dbReference type="Pfam" id="PF08172">
    <property type="entry name" value="CASP_C"/>
    <property type="match status" value="1"/>
</dbReference>
<feature type="compositionally biased region" description="Basic and acidic residues" evidence="11">
    <location>
        <begin position="815"/>
        <end position="833"/>
    </location>
</feature>
<feature type="region of interest" description="Disordered" evidence="11">
    <location>
        <begin position="692"/>
        <end position="719"/>
    </location>
</feature>
<feature type="compositionally biased region" description="Low complexity" evidence="11">
    <location>
        <begin position="841"/>
        <end position="858"/>
    </location>
</feature>
<evidence type="ECO:0000256" key="7">
    <source>
        <dbReference type="ARBA" id="ARBA00023034"/>
    </source>
</evidence>
<evidence type="ECO:0000256" key="11">
    <source>
        <dbReference type="SAM" id="MobiDB-lite"/>
    </source>
</evidence>
<evidence type="ECO:0000256" key="8">
    <source>
        <dbReference type="ARBA" id="ARBA00023054"/>
    </source>
</evidence>
<keyword evidence="6 12" id="KW-1133">Transmembrane helix</keyword>
<evidence type="ECO:0000256" key="12">
    <source>
        <dbReference type="SAM" id="Phobius"/>
    </source>
</evidence>
<feature type="coiled-coil region" evidence="10">
    <location>
        <begin position="384"/>
        <end position="436"/>
    </location>
</feature>
<feature type="region of interest" description="Disordered" evidence="11">
    <location>
        <begin position="768"/>
        <end position="901"/>
    </location>
</feature>
<comment type="caution">
    <text evidence="15">The sequence shown here is derived from an EMBL/GenBank/DDBJ whole genome shotgun (WGS) entry which is preliminary data.</text>
</comment>
<evidence type="ECO:0000256" key="2">
    <source>
        <dbReference type="ARBA" id="ARBA00006415"/>
    </source>
</evidence>
<evidence type="ECO:0000313" key="15">
    <source>
        <dbReference type="EMBL" id="PFH31303.1"/>
    </source>
</evidence>
<dbReference type="RefSeq" id="XP_029215312.1">
    <property type="nucleotide sequence ID" value="XM_029361412.1"/>
</dbReference>
<evidence type="ECO:0000259" key="13">
    <source>
        <dbReference type="Pfam" id="PF08172"/>
    </source>
</evidence>
<feature type="coiled-coil region" evidence="10">
    <location>
        <begin position="647"/>
        <end position="681"/>
    </location>
</feature>
<dbReference type="InterPro" id="IPR057476">
    <property type="entry name" value="Cux_N"/>
</dbReference>
<keyword evidence="5 12" id="KW-0812">Transmembrane</keyword>
<reference evidence="15 16" key="1">
    <citation type="submission" date="2017-09" db="EMBL/GenBank/DDBJ databases">
        <title>Genome sequencing of Besnoitia besnoiti strain Bb-Ger1.</title>
        <authorList>
            <person name="Schares G."/>
            <person name="Venepally P."/>
            <person name="Lorenzi H.A."/>
        </authorList>
    </citation>
    <scope>NUCLEOTIDE SEQUENCE [LARGE SCALE GENOMIC DNA]</scope>
    <source>
        <strain evidence="15 16">Bb-Ger1</strain>
    </source>
</reference>
<gene>
    <name evidence="15" type="ORF">BESB_027380</name>
</gene>
<feature type="transmembrane region" description="Helical" evidence="12">
    <location>
        <begin position="969"/>
        <end position="990"/>
    </location>
</feature>
<feature type="compositionally biased region" description="Low complexity" evidence="11">
    <location>
        <begin position="36"/>
        <end position="56"/>
    </location>
</feature>
<evidence type="ECO:0000256" key="9">
    <source>
        <dbReference type="ARBA" id="ARBA00023136"/>
    </source>
</evidence>
<dbReference type="STRING" id="94643.A0A2A9M6P1"/>
<dbReference type="OrthoDB" id="333099at2759"/>
<name>A0A2A9M6P1_BESBE</name>
<feature type="compositionally biased region" description="Basic and acidic residues" evidence="11">
    <location>
        <begin position="515"/>
        <end position="534"/>
    </location>
</feature>
<evidence type="ECO:0000313" key="16">
    <source>
        <dbReference type="Proteomes" id="UP000224006"/>
    </source>
</evidence>
<accession>A0A2A9M6P1</accession>
<sequence>MDSPKFFTEEEAATGSAEVSAESLGLSPQSSQGADSLPASAARLPSSSRSALSTALPEERDGASSSSHSLPLRKASSRASEAPFKPPAAARHRDRDASARAEGRVETSPQGDGRCATPPCAATHSTHAARLTKRDDAVQAWIRVWAELGPAANFSREIERAKKQAVESRKRLASDTKEFRRLAGSAQVSEEQKLRSSDTLLRAYQQEIDSLTRRAKGAEATFLSLIQLLLQQPDLTGLLLGLQTDAAAALASAAASQQAALVDEEHQSQLLASLREETACREALERELQRLEEVARQQDRAREKLACENEALRQQIQDLESEFATLTNQAVTVRRLEEEREQNKRLFEQRVQTAVAEKEKHLRAQMGAKDQKQARLTELLKQTAQTLEERNLVLEGKVAEGQQQLIQLKAESEKRCAALQSEISVLNLQLEQAQREDANDKAFPSLAAEGSGFAPNARALEVAQQRIAALQQEERRLLERLKQVEKDKEAGERRWREESERLAKTHAQEVEELRRALRERPAEVGDPQAERSLSETEPWMESLAAPRDEKDDAPAAAALLQRLEELERRLQTSEKECQAREADLKAKLEEERRQHMEVVAALQRNAGECAVREGARGGGHADADQDQCGDGGDECGDEGKRKLPSMLQVVLSQREQYRLRVAALEEELEAVRARLIMQRQELLSPRCAAASAGETPAGLSSQGDPLSAASHAAPRFAGADGERDGAAFAFFAGAPRVDRETEEAQPPAAGFGAALLAVARGVARAAKHTAASVWGPPAERRRKGKRRRGERRQSRQRRGERGDWRALPAASPGDAAREGDGWRRDRACGRDEEAWLGGGFSSSRSDLSDSADAAALATSDEEDAKAAAMARAWSGQEDETRGGEGPRRREDGKRKRESEAGEFSVYGSSGVHSLSLLPVAFSASGGRRSSREGAAKETAFLNQLQTLSAAERIVLIWGRMLLSCRATRLFALFYFLLLHFLVVLILFYHADVQSRGAAERGGILDTDAPHAHYHYYLNE</sequence>